<feature type="compositionally biased region" description="Basic and acidic residues" evidence="1">
    <location>
        <begin position="884"/>
        <end position="899"/>
    </location>
</feature>
<dbReference type="Pfam" id="PF22863">
    <property type="entry name" value="TraI_middle"/>
    <property type="match status" value="1"/>
</dbReference>
<feature type="domain" description="MobA/VirD2-like nuclease" evidence="2">
    <location>
        <begin position="87"/>
        <end position="202"/>
    </location>
</feature>
<evidence type="ECO:0000259" key="3">
    <source>
        <dbReference type="Pfam" id="PF22863"/>
    </source>
</evidence>
<reference evidence="4" key="1">
    <citation type="journal article" date="2014" name="J. Antimicrob. Chemother.">
        <title>Nucleotide sequences of 16 transmissible plasmids identified in nine multidrug-resistant Escherichia coli isolates expressing an ESBL phenotype isolated from food-producing animals and healthy humans.</title>
        <authorList>
            <person name="Wang J."/>
            <person name="Stephan R."/>
            <person name="Power K."/>
            <person name="Yan Q."/>
            <person name="Hachler H."/>
            <person name="Fanning S."/>
        </authorList>
    </citation>
    <scope>NUCLEOTIDE SEQUENCE</scope>
    <source>
        <strain evidence="4">Lamb-2</strain>
        <plasmid evidence="4">pL2-87</plasmid>
    </source>
</reference>
<evidence type="ECO:0000259" key="2">
    <source>
        <dbReference type="Pfam" id="PF03432"/>
    </source>
</evidence>
<feature type="region of interest" description="Disordered" evidence="1">
    <location>
        <begin position="884"/>
        <end position="906"/>
    </location>
</feature>
<evidence type="ECO:0000313" key="4">
    <source>
        <dbReference type="EMBL" id="AIF79222.1"/>
    </source>
</evidence>
<dbReference type="InterPro" id="IPR005094">
    <property type="entry name" value="Endonuclease_MobA/VirD2"/>
</dbReference>
<dbReference type="RefSeq" id="WP_021540574.1">
    <property type="nucleotide sequence ID" value="NC_025145.1"/>
</dbReference>
<organism evidence="4">
    <name type="scientific">Escherichia coli</name>
    <dbReference type="NCBI Taxonomy" id="562"/>
    <lineage>
        <taxon>Bacteria</taxon>
        <taxon>Pseudomonadati</taxon>
        <taxon>Pseudomonadota</taxon>
        <taxon>Gammaproteobacteria</taxon>
        <taxon>Enterobacterales</taxon>
        <taxon>Enterobacteriaceae</taxon>
        <taxon>Escherichia</taxon>
    </lineage>
</organism>
<dbReference type="Pfam" id="PF03432">
    <property type="entry name" value="Relaxase"/>
    <property type="match status" value="1"/>
</dbReference>
<dbReference type="PATRIC" id="fig|562.6998.peg.5900"/>
<keyword evidence="4" id="KW-0614">Plasmid</keyword>
<dbReference type="InterPro" id="IPR054462">
    <property type="entry name" value="TraI_M"/>
</dbReference>
<dbReference type="EMBL" id="KJ484640">
    <property type="protein sequence ID" value="AIF79222.1"/>
    <property type="molecule type" value="Genomic_DNA"/>
</dbReference>
<dbReference type="AlphaFoldDB" id="A0A085NWH8"/>
<feature type="domain" description="TraI-like middle" evidence="3">
    <location>
        <begin position="477"/>
        <end position="566"/>
    </location>
</feature>
<accession>A0A085NWH8</accession>
<proteinExistence type="predicted"/>
<sequence length="906" mass="104812">MNAIIPKKRRDGKSSFEDLIAYTSVRDDVPEDELRPDTEVKGEVPHRNRFRRLVDYATRLRNEKFVSLIDVMKDGSQWVNFYGVTCFHNCLSLESAAEEMQKAADLAHFSKDDTDPVFHYILSWPAHESPRSEQLFDCVRHTLKSLELSKHQYVAAVHTDTDNLHVHVAVNRVHPETGYINCLPWSQEKLSRACRELELKHGFAPDNGCFVHAPGNRIVRKTALVRERRNAWRRGKKQTFREYIAQMSIAGLREEPAQDWLSLHKRLASDGLYITMQEGELVVKDGWDRAREGVALSSFGPSWTAEKLGRKLGEYQPVPTDIFSQVGTPGRYDPEAINVDIRPEKVAETESLKQYACRHFAERLPAMARNGELKSCLAVHRTLAEAGLWMGIQHGHLVLHDGFDKQQTPVRADSVWPLMTLDYMQDLDGGWQPVPKDIFTQVVPGERFRGHSIGSQPVSDYEWYRMRMGTGPQGAIKRELFSDKESLWGYALIQCRSQIEEMIAGGDFSWQACHEMFARKGLMLQKQHHGLVIVDAFNHELTPVKASSIHPDLTLSRAEPQAGPFEIAAADIFERVKPECRYNPELAASDEVEPGFRRDPEIRRERREARAAAREDLRARYLAWKEHWRKPDLRYGERLREIHAACRRRKAYIRVQFRDPQLRKLHYHIAEVQRMQALIRLKESVKEERLSLIAEGKWYPLSYRQWVEQQAAQGDRAAVSQLRGWDYRDRRSRNKDKRRTTNADRCVVLCEPGGTPLFNNVAKLEARLQKNGSVHFRDTRTGKNVCTDYGDRVVFYHHTDRNELAEKLDLIAPVLFSRNGKLGFEPEGSYQQFNDVFAEMVAWHNAAGITGNGHFTITRPDVDLHRQRSEQYYREYIRQQTRLSESHDDNYTLRQEKTWEPPSPGM</sequence>
<name>A0A085NWH8_ECOLX</name>
<evidence type="ECO:0000256" key="1">
    <source>
        <dbReference type="SAM" id="MobiDB-lite"/>
    </source>
</evidence>
<protein>
    <submittedName>
        <fullName evidence="4">NikB</fullName>
    </submittedName>
</protein>
<geneLocation type="plasmid" evidence="4">
    <name>pL2-87</name>
</geneLocation>